<keyword evidence="5" id="KW-0808">Transferase</keyword>
<dbReference type="GO" id="GO:0004373">
    <property type="term" value="F:alpha-1,4-glucan glucosyltransferase (UDP-glucose donor) activity"/>
    <property type="evidence" value="ECO:0007669"/>
    <property type="project" value="InterPro"/>
</dbReference>
<evidence type="ECO:0000256" key="8">
    <source>
        <dbReference type="RuleBase" id="RU361232"/>
    </source>
</evidence>
<evidence type="ECO:0000256" key="3">
    <source>
        <dbReference type="ARBA" id="ARBA00010281"/>
    </source>
</evidence>
<reference evidence="11 13" key="2">
    <citation type="journal article" date="2018" name="Plant J.">
        <title>The Physcomitrella patens chromosome-scale assembly reveals moss genome structure and evolution.</title>
        <authorList>
            <person name="Lang D."/>
            <person name="Ullrich K.K."/>
            <person name="Murat F."/>
            <person name="Fuchs J."/>
            <person name="Jenkins J."/>
            <person name="Haas F.B."/>
            <person name="Piednoel M."/>
            <person name="Gundlach H."/>
            <person name="Van Bel M."/>
            <person name="Meyberg R."/>
            <person name="Vives C."/>
            <person name="Morata J."/>
            <person name="Symeonidi A."/>
            <person name="Hiss M."/>
            <person name="Muchero W."/>
            <person name="Kamisugi Y."/>
            <person name="Saleh O."/>
            <person name="Blanc G."/>
            <person name="Decker E.L."/>
            <person name="van Gessel N."/>
            <person name="Grimwood J."/>
            <person name="Hayes R.D."/>
            <person name="Graham S.W."/>
            <person name="Gunter L.E."/>
            <person name="McDaniel S.F."/>
            <person name="Hoernstein S.N.W."/>
            <person name="Larsson A."/>
            <person name="Li F.W."/>
            <person name="Perroud P.F."/>
            <person name="Phillips J."/>
            <person name="Ranjan P."/>
            <person name="Rokshar D.S."/>
            <person name="Rothfels C.J."/>
            <person name="Schneider L."/>
            <person name="Shu S."/>
            <person name="Stevenson D.W."/>
            <person name="Thummler F."/>
            <person name="Tillich M."/>
            <person name="Villarreal Aguilar J.C."/>
            <person name="Widiez T."/>
            <person name="Wong G.K."/>
            <person name="Wymore A."/>
            <person name="Zhang Y."/>
            <person name="Zimmer A.D."/>
            <person name="Quatrano R.S."/>
            <person name="Mayer K.F.X."/>
            <person name="Goodstein D."/>
            <person name="Casacuberta J.M."/>
            <person name="Vandepoele K."/>
            <person name="Reski R."/>
            <person name="Cuming A.C."/>
            <person name="Tuskan G.A."/>
            <person name="Maumus F."/>
            <person name="Salse J."/>
            <person name="Schmutz J."/>
            <person name="Rensing S.A."/>
        </authorList>
    </citation>
    <scope>NUCLEOTIDE SEQUENCE [LARGE SCALE GENOMIC DNA]</scope>
    <source>
        <strain evidence="12 13">cv. Gransden 2004</strain>
    </source>
</reference>
<dbReference type="CDD" id="cd03791">
    <property type="entry name" value="GT5_Glycogen_synthase_DULL1-like"/>
    <property type="match status" value="1"/>
</dbReference>
<dbReference type="Proteomes" id="UP000006727">
    <property type="component" value="Chromosome 15"/>
</dbReference>
<dbReference type="HOGENOM" id="CLU_009583_18_3_1"/>
<name>A9SQK4_PHYPA</name>
<reference evidence="12" key="3">
    <citation type="submission" date="2020-12" db="UniProtKB">
        <authorList>
            <consortium name="EnsemblPlants"/>
        </authorList>
    </citation>
    <scope>IDENTIFICATION</scope>
</reference>
<dbReference type="Gene3D" id="3.40.50.2000">
    <property type="entry name" value="Glycogen Phosphorylase B"/>
    <property type="match status" value="2"/>
</dbReference>
<dbReference type="EMBL" id="ABEU02000015">
    <property type="protein sequence ID" value="PNR39456.1"/>
    <property type="molecule type" value="Genomic_DNA"/>
</dbReference>
<protein>
    <recommendedName>
        <fullName evidence="8">Starch synthase, chloroplastic/amyloplastic</fullName>
        <ecNumber evidence="8">2.4.1.-</ecNumber>
    </recommendedName>
</protein>
<sequence length="603" mass="67864">MSVEAKRFRNVVAEESPIQVTSVQRLEMAMPHLNQETFTSDHQLMMGNNVLLSSHYGNGVAAPSRLVTPATYVASSPEKQVENLVAALVGSLERPLPMKRPRYHVVHLASEMAPVAKVGGLGDVVTGLGRALQNRKHRVEIIIPKYKTLDTSGIKHFKELNKHFFSYFEGAMHENVVWTGLVEGLRVYFIDPLHPAEFFNRGGIYCEPDDFQRFTYFSRASLEFLLQFGKRPNLIHCHDWPVAVVAPLCKSIYANAGLNAKLAFTCHNFEPQGKNSMEALTTCGLQFQAPLYQDDFQDNVYADQINVLKGGLMHSDFVTTVSPTYAKEVLTPEGGEGLHTTLRAMTKKFYGVMNGIDDKVWNPATDPHLMHHFSKDNVEGKKVLKDTLRLSLGMATEGVDANRPLVCCVSRLVYQKGVHLLRSAIFHSLDCGGQFILQGTSQDPVIKKDFDDLAKQYENHPHVRFVLRYEETLTHNIYGAADIFVIPSIFEPCGLTQMYSLRYGTIPVVRKTGGLADSIFDVDQKHVPVEKRNGFTFTESTEEALASALDRAFHYYREQPEWWTKLVSKVMHIDMSWDAAPIDQYLKLYTHTIEDGHPPASIS</sequence>
<keyword evidence="13" id="KW-1185">Reference proteome</keyword>
<keyword evidence="6 8" id="KW-0750">Starch biosynthesis</keyword>
<evidence type="ECO:0000256" key="7">
    <source>
        <dbReference type="ARBA" id="ARBA00022946"/>
    </source>
</evidence>
<evidence type="ECO:0000259" key="9">
    <source>
        <dbReference type="Pfam" id="PF00534"/>
    </source>
</evidence>
<keyword evidence="8" id="KW-0150">Chloroplast</keyword>
<keyword evidence="8" id="KW-0934">Plastid</keyword>
<dbReference type="PANTHER" id="PTHR46083">
    <property type="match status" value="1"/>
</dbReference>
<dbReference type="InterPro" id="IPR001296">
    <property type="entry name" value="Glyco_trans_1"/>
</dbReference>
<comment type="subcellular location">
    <subcellularLocation>
        <location evidence="8">Plastid</location>
        <location evidence="8">Chloroplast</location>
    </subcellularLocation>
    <subcellularLocation>
        <location evidence="8">Plastid</location>
        <location evidence="8">Amyloplast</location>
    </subcellularLocation>
</comment>
<dbReference type="OMA" id="SCDIATT"/>
<evidence type="ECO:0000256" key="1">
    <source>
        <dbReference type="ARBA" id="ARBA00001478"/>
    </source>
</evidence>
<dbReference type="PaxDb" id="3218-PP1S104_136V6.1"/>
<dbReference type="GO" id="GO:0009507">
    <property type="term" value="C:chloroplast"/>
    <property type="evidence" value="ECO:0007669"/>
    <property type="project" value="UniProtKB-SubCell"/>
</dbReference>
<evidence type="ECO:0000313" key="12">
    <source>
        <dbReference type="EnsemblPlants" id="Pp3c15_14300V3.1"/>
    </source>
</evidence>
<evidence type="ECO:0000313" key="11">
    <source>
        <dbReference type="EMBL" id="PNR39456.1"/>
    </source>
</evidence>
<dbReference type="EC" id="2.4.1.-" evidence="8"/>
<reference evidence="11 13" key="1">
    <citation type="journal article" date="2008" name="Science">
        <title>The Physcomitrella genome reveals evolutionary insights into the conquest of land by plants.</title>
        <authorList>
            <person name="Rensing S."/>
            <person name="Lang D."/>
            <person name="Zimmer A."/>
            <person name="Terry A."/>
            <person name="Salamov A."/>
            <person name="Shapiro H."/>
            <person name="Nishiyama T."/>
            <person name="Perroud P.-F."/>
            <person name="Lindquist E."/>
            <person name="Kamisugi Y."/>
            <person name="Tanahashi T."/>
            <person name="Sakakibara K."/>
            <person name="Fujita T."/>
            <person name="Oishi K."/>
            <person name="Shin-I T."/>
            <person name="Kuroki Y."/>
            <person name="Toyoda A."/>
            <person name="Suzuki Y."/>
            <person name="Hashimoto A."/>
            <person name="Yamaguchi K."/>
            <person name="Sugano A."/>
            <person name="Kohara Y."/>
            <person name="Fujiyama A."/>
            <person name="Anterola A."/>
            <person name="Aoki S."/>
            <person name="Ashton N."/>
            <person name="Barbazuk W.B."/>
            <person name="Barker E."/>
            <person name="Bennetzen J."/>
            <person name="Bezanilla M."/>
            <person name="Blankenship R."/>
            <person name="Cho S.H."/>
            <person name="Dutcher S."/>
            <person name="Estelle M."/>
            <person name="Fawcett J.A."/>
            <person name="Gundlach H."/>
            <person name="Hanada K."/>
            <person name="Heyl A."/>
            <person name="Hicks K.A."/>
            <person name="Hugh J."/>
            <person name="Lohr M."/>
            <person name="Mayer K."/>
            <person name="Melkozernov A."/>
            <person name="Murata T."/>
            <person name="Nelson D."/>
            <person name="Pils B."/>
            <person name="Prigge M."/>
            <person name="Reiss B."/>
            <person name="Renner T."/>
            <person name="Rombauts S."/>
            <person name="Rushton P."/>
            <person name="Sanderfoot A."/>
            <person name="Schween G."/>
            <person name="Shiu S.-H."/>
            <person name="Stueber K."/>
            <person name="Theodoulou F.L."/>
            <person name="Tu H."/>
            <person name="Van de Peer Y."/>
            <person name="Verrier P.J."/>
            <person name="Waters E."/>
            <person name="Wood A."/>
            <person name="Yang L."/>
            <person name="Cove D."/>
            <person name="Cuming A."/>
            <person name="Hasebe M."/>
            <person name="Lucas S."/>
            <person name="Mishler D.B."/>
            <person name="Reski R."/>
            <person name="Grigoriev I."/>
            <person name="Quatrano R.S."/>
            <person name="Boore J.L."/>
        </authorList>
    </citation>
    <scope>NUCLEOTIDE SEQUENCE [LARGE SCALE GENOMIC DNA]</scope>
    <source>
        <strain evidence="12 13">cv. Gransden 2004</strain>
    </source>
</reference>
<evidence type="ECO:0000313" key="13">
    <source>
        <dbReference type="Proteomes" id="UP000006727"/>
    </source>
</evidence>
<dbReference type="OrthoDB" id="2018403at2759"/>
<gene>
    <name evidence="12" type="primary">LOC112292261</name>
    <name evidence="11" type="ORF">PHYPA_019734</name>
</gene>
<dbReference type="STRING" id="3218.A9SQK4"/>
<dbReference type="Pfam" id="PF00534">
    <property type="entry name" value="Glycos_transf_1"/>
    <property type="match status" value="1"/>
</dbReference>
<dbReference type="Gramene" id="Pp3c15_14300V3.2">
    <property type="protein sequence ID" value="Pp3c15_14300V3.2"/>
    <property type="gene ID" value="Pp3c15_14300"/>
</dbReference>
<comment type="catalytic activity">
    <reaction evidence="1">
        <text>[(1-&gt;4)-alpha-D-glucosyl](n) + ADP-alpha-D-glucose = [(1-&gt;4)-alpha-D-glucosyl](n+1) + ADP + H(+)</text>
        <dbReference type="Rhea" id="RHEA:18189"/>
        <dbReference type="Rhea" id="RHEA-COMP:9584"/>
        <dbReference type="Rhea" id="RHEA-COMP:9587"/>
        <dbReference type="ChEBI" id="CHEBI:15378"/>
        <dbReference type="ChEBI" id="CHEBI:15444"/>
        <dbReference type="ChEBI" id="CHEBI:57498"/>
        <dbReference type="ChEBI" id="CHEBI:456216"/>
        <dbReference type="EC" id="2.4.1.21"/>
    </reaction>
</comment>
<dbReference type="GO" id="GO:0009501">
    <property type="term" value="C:amyloplast"/>
    <property type="evidence" value="ECO:0007669"/>
    <property type="project" value="UniProtKB-SubCell"/>
</dbReference>
<dbReference type="RefSeq" id="XP_024396334.1">
    <property type="nucleotide sequence ID" value="XM_024540566.2"/>
</dbReference>
<dbReference type="SUPFAM" id="SSF53756">
    <property type="entry name" value="UDP-Glycosyltransferase/glycogen phosphorylase"/>
    <property type="match status" value="1"/>
</dbReference>
<keyword evidence="4 8" id="KW-0328">Glycosyltransferase</keyword>
<dbReference type="GO" id="GO:0019252">
    <property type="term" value="P:starch biosynthetic process"/>
    <property type="evidence" value="ECO:0007669"/>
    <property type="project" value="UniProtKB-UniRule"/>
</dbReference>
<dbReference type="Pfam" id="PF08323">
    <property type="entry name" value="Glyco_transf_5"/>
    <property type="match status" value="1"/>
</dbReference>
<dbReference type="NCBIfam" id="NF001905">
    <property type="entry name" value="PRK00654.2-4"/>
    <property type="match status" value="1"/>
</dbReference>
<organism evidence="11">
    <name type="scientific">Physcomitrium patens</name>
    <name type="common">Spreading-leaved earth moss</name>
    <name type="synonym">Physcomitrella patens</name>
    <dbReference type="NCBI Taxonomy" id="3218"/>
    <lineage>
        <taxon>Eukaryota</taxon>
        <taxon>Viridiplantae</taxon>
        <taxon>Streptophyta</taxon>
        <taxon>Embryophyta</taxon>
        <taxon>Bryophyta</taxon>
        <taxon>Bryophytina</taxon>
        <taxon>Bryopsida</taxon>
        <taxon>Funariidae</taxon>
        <taxon>Funariales</taxon>
        <taxon>Funariaceae</taxon>
        <taxon>Physcomitrium</taxon>
    </lineage>
</organism>
<dbReference type="KEGG" id="ppp:112292261"/>
<evidence type="ECO:0000256" key="2">
    <source>
        <dbReference type="ARBA" id="ARBA00004727"/>
    </source>
</evidence>
<evidence type="ECO:0000259" key="10">
    <source>
        <dbReference type="Pfam" id="PF08323"/>
    </source>
</evidence>
<evidence type="ECO:0000256" key="4">
    <source>
        <dbReference type="ARBA" id="ARBA00022676"/>
    </source>
</evidence>
<dbReference type="Gramene" id="Pp3c15_14300V3.1">
    <property type="protein sequence ID" value="Pp3c15_14300V3.1"/>
    <property type="gene ID" value="Pp3c15_14300"/>
</dbReference>
<dbReference type="HAMAP" id="MF_00484">
    <property type="entry name" value="Glycogen_synth"/>
    <property type="match status" value="1"/>
</dbReference>
<feature type="domain" description="Starch synthase catalytic" evidence="10">
    <location>
        <begin position="104"/>
        <end position="343"/>
    </location>
</feature>
<dbReference type="EnsemblPlants" id="Pp3c15_14300V3.2">
    <property type="protein sequence ID" value="Pp3c15_14300V3.2"/>
    <property type="gene ID" value="Pp3c15_14300"/>
</dbReference>
<accession>A9SQK4</accession>
<proteinExistence type="inferred from homology"/>
<dbReference type="AlphaFoldDB" id="A9SQK4"/>
<comment type="pathway">
    <text evidence="2 8">Glycan biosynthesis; starch biosynthesis.</text>
</comment>
<keyword evidence="8" id="KW-0035">Amyloplast</keyword>
<keyword evidence="7" id="KW-0809">Transit peptide</keyword>
<evidence type="ECO:0000256" key="6">
    <source>
        <dbReference type="ARBA" id="ARBA00022922"/>
    </source>
</evidence>
<evidence type="ECO:0000256" key="5">
    <source>
        <dbReference type="ARBA" id="ARBA00022679"/>
    </source>
</evidence>
<dbReference type="EnsemblPlants" id="Pp3c15_14300V3.1">
    <property type="protein sequence ID" value="Pp3c15_14300V3.1"/>
    <property type="gene ID" value="Pp3c15_14300"/>
</dbReference>
<dbReference type="PANTHER" id="PTHR46083:SF2">
    <property type="entry name" value="STARCH SYNTHASE 4, CHLOROPLASTIC_AMYLOPLASTIC-RELATED"/>
    <property type="match status" value="1"/>
</dbReference>
<feature type="domain" description="Glycosyl transferase family 1" evidence="9">
    <location>
        <begin position="398"/>
        <end position="554"/>
    </location>
</feature>
<dbReference type="GO" id="GO:0009011">
    <property type="term" value="F:alpha-1,4-glucan glucosyltransferase (ADP-glucose donor) activity"/>
    <property type="evidence" value="ECO:0007669"/>
    <property type="project" value="UniProtKB-EC"/>
</dbReference>
<dbReference type="UniPathway" id="UPA00152"/>
<dbReference type="eggNOG" id="ENOG502QQTU">
    <property type="taxonomic scope" value="Eukaryota"/>
</dbReference>
<dbReference type="NCBIfam" id="TIGR02095">
    <property type="entry name" value="glgA"/>
    <property type="match status" value="1"/>
</dbReference>
<dbReference type="GeneID" id="112292261"/>
<dbReference type="InterPro" id="IPR011835">
    <property type="entry name" value="GS/SS"/>
</dbReference>
<dbReference type="InterPro" id="IPR013534">
    <property type="entry name" value="Starch_synth_cat_dom"/>
</dbReference>
<comment type="similarity">
    <text evidence="3 8">Belongs to the glycosyltransferase 1 family. Bacterial/plant glycogen synthase subfamily.</text>
</comment>